<keyword evidence="2" id="KW-0378">Hydrolase</keyword>
<comment type="caution">
    <text evidence="4">The sequence shown here is derived from an EMBL/GenBank/DDBJ whole genome shotgun (WGS) entry which is preliminary data.</text>
</comment>
<feature type="non-terminal residue" evidence="4">
    <location>
        <position position="1"/>
    </location>
</feature>
<dbReference type="PANTHER" id="PTHR43808:SF3">
    <property type="entry name" value="ACETYLORNITHINE DEACETYLASE"/>
    <property type="match status" value="1"/>
</dbReference>
<sequence length="249" mass="28322">MEALKEIQLQFYRDFPPHPKEEVYGFATPSTMKPTQWSYPGGGINQIPKECTISGDVRLTPFYNITDVMKKLQEYVEDLNANIEKLDVRGPVSKYVLPDEHLRGRLAKILIFVLQAYEEAFLFCYDEAMNGVACNLDSRGFHVLCKATEEAVGHVKPYSITGSLPLIRELQVRGRSWFDCMVSQFTSLISALDLSAYFTSTHNLRFDCMVSQLTSLISALDLSAYFTSTHNQTCVKEVKKYIAYLLQKV</sequence>
<dbReference type="OrthoDB" id="7832001at2759"/>
<gene>
    <name evidence="4" type="ORF">C3L33_23117</name>
</gene>
<accession>A0A6A4KEE6</accession>
<dbReference type="EMBL" id="QEFC01004731">
    <property type="protein sequence ID" value="KAE9444985.1"/>
    <property type="molecule type" value="Genomic_DNA"/>
</dbReference>
<keyword evidence="1" id="KW-0479">Metal-binding</keyword>
<name>A0A6A4KEE6_9ERIC</name>
<dbReference type="InterPro" id="IPR011650">
    <property type="entry name" value="Peptidase_M20_dimer"/>
</dbReference>
<evidence type="ECO:0000259" key="3">
    <source>
        <dbReference type="Pfam" id="PF07687"/>
    </source>
</evidence>
<dbReference type="PANTHER" id="PTHR43808">
    <property type="entry name" value="ACETYLORNITHINE DEACETYLASE"/>
    <property type="match status" value="1"/>
</dbReference>
<protein>
    <recommendedName>
        <fullName evidence="3">Peptidase M20 dimerisation domain-containing protein</fullName>
    </recommendedName>
</protein>
<proteinExistence type="predicted"/>
<organism evidence="4">
    <name type="scientific">Rhododendron williamsianum</name>
    <dbReference type="NCBI Taxonomy" id="262921"/>
    <lineage>
        <taxon>Eukaryota</taxon>
        <taxon>Viridiplantae</taxon>
        <taxon>Streptophyta</taxon>
        <taxon>Embryophyta</taxon>
        <taxon>Tracheophyta</taxon>
        <taxon>Spermatophyta</taxon>
        <taxon>Magnoliopsida</taxon>
        <taxon>eudicotyledons</taxon>
        <taxon>Gunneridae</taxon>
        <taxon>Pentapetalae</taxon>
        <taxon>asterids</taxon>
        <taxon>Ericales</taxon>
        <taxon>Ericaceae</taxon>
        <taxon>Ericoideae</taxon>
        <taxon>Rhodoreae</taxon>
        <taxon>Rhododendron</taxon>
    </lineage>
</organism>
<dbReference type="AlphaFoldDB" id="A0A6A4KEE6"/>
<evidence type="ECO:0000256" key="1">
    <source>
        <dbReference type="ARBA" id="ARBA00022723"/>
    </source>
</evidence>
<reference evidence="4" key="1">
    <citation type="journal article" date="2019" name="Genome Biol. Evol.">
        <title>The Rhododendron genome and chromosomal organization provide insight into shared whole-genome duplications across the heath family (Ericaceae).</title>
        <authorList>
            <person name="Soza V.L."/>
            <person name="Lindsley D."/>
            <person name="Waalkes A."/>
            <person name="Ramage E."/>
            <person name="Patwardhan R.P."/>
            <person name="Burton J.N."/>
            <person name="Adey A."/>
            <person name="Kumar A."/>
            <person name="Qiu R."/>
            <person name="Shendure J."/>
            <person name="Hall B."/>
        </authorList>
    </citation>
    <scope>NUCLEOTIDE SEQUENCE</scope>
    <source>
        <strain evidence="4">RSF 1966-606</strain>
    </source>
</reference>
<dbReference type="InterPro" id="IPR050072">
    <property type="entry name" value="Peptidase_M20A"/>
</dbReference>
<evidence type="ECO:0000313" key="4">
    <source>
        <dbReference type="EMBL" id="KAE9444985.1"/>
    </source>
</evidence>
<dbReference type="SUPFAM" id="SSF55031">
    <property type="entry name" value="Bacterial exopeptidase dimerisation domain"/>
    <property type="match status" value="1"/>
</dbReference>
<evidence type="ECO:0000256" key="2">
    <source>
        <dbReference type="ARBA" id="ARBA00022801"/>
    </source>
</evidence>
<dbReference type="InterPro" id="IPR036264">
    <property type="entry name" value="Bact_exopeptidase_dim_dom"/>
</dbReference>
<feature type="domain" description="Peptidase M20 dimerisation" evidence="3">
    <location>
        <begin position="28"/>
        <end position="82"/>
    </location>
</feature>
<dbReference type="Gene3D" id="3.30.70.360">
    <property type="match status" value="1"/>
</dbReference>
<dbReference type="GO" id="GO:0016787">
    <property type="term" value="F:hydrolase activity"/>
    <property type="evidence" value="ECO:0007669"/>
    <property type="project" value="UniProtKB-KW"/>
</dbReference>
<dbReference type="Pfam" id="PF07687">
    <property type="entry name" value="M20_dimer"/>
    <property type="match status" value="1"/>
</dbReference>